<accession>A0A0W7X396</accession>
<evidence type="ECO:0000313" key="3">
    <source>
        <dbReference type="Proteomes" id="UP000054804"/>
    </source>
</evidence>
<sequence>MRLRPPLRGTRSTRPPPELVQLRDIGGHRSVSEEALDLMVRSAEAGVVSQLDQALAGARAIGVPLFTTTP</sequence>
<name>A0A0W7X396_9ACTN</name>
<reference evidence="2 3" key="1">
    <citation type="submission" date="2015-12" db="EMBL/GenBank/DDBJ databases">
        <title>Draft genome sequence of Streptomyces silvensis ATCC 53525, a producer of novel hormone antagonists.</title>
        <authorList>
            <person name="Johnston C.W."/>
            <person name="Li Y."/>
            <person name="Magarvey N.A."/>
        </authorList>
    </citation>
    <scope>NUCLEOTIDE SEQUENCE [LARGE SCALE GENOMIC DNA]</scope>
    <source>
        <strain evidence="2 3">ATCC 53525</strain>
    </source>
</reference>
<evidence type="ECO:0000256" key="1">
    <source>
        <dbReference type="SAM" id="MobiDB-lite"/>
    </source>
</evidence>
<evidence type="ECO:0000313" key="2">
    <source>
        <dbReference type="EMBL" id="KUF17340.1"/>
    </source>
</evidence>
<dbReference type="EMBL" id="LOCL01000034">
    <property type="protein sequence ID" value="KUF17340.1"/>
    <property type="molecule type" value="Genomic_DNA"/>
</dbReference>
<comment type="caution">
    <text evidence="2">The sequence shown here is derived from an EMBL/GenBank/DDBJ whole genome shotgun (WGS) entry which is preliminary data.</text>
</comment>
<feature type="region of interest" description="Disordered" evidence="1">
    <location>
        <begin position="1"/>
        <end position="20"/>
    </location>
</feature>
<dbReference type="AlphaFoldDB" id="A0A0W7X396"/>
<dbReference type="Proteomes" id="UP000054804">
    <property type="component" value="Unassembled WGS sequence"/>
</dbReference>
<protein>
    <submittedName>
        <fullName evidence="2">Uncharacterized protein</fullName>
    </submittedName>
</protein>
<dbReference type="STRING" id="1765722.AT728_16160"/>
<organism evidence="2 3">
    <name type="scientific">Streptomyces silvensis</name>
    <dbReference type="NCBI Taxonomy" id="1765722"/>
    <lineage>
        <taxon>Bacteria</taxon>
        <taxon>Bacillati</taxon>
        <taxon>Actinomycetota</taxon>
        <taxon>Actinomycetes</taxon>
        <taxon>Kitasatosporales</taxon>
        <taxon>Streptomycetaceae</taxon>
        <taxon>Streptomyces</taxon>
    </lineage>
</organism>
<keyword evidence="3" id="KW-1185">Reference proteome</keyword>
<gene>
    <name evidence="2" type="ORF">AT728_16160</name>
</gene>
<proteinExistence type="predicted"/>